<evidence type="ECO:0000313" key="2">
    <source>
        <dbReference type="Proteomes" id="UP000001811"/>
    </source>
</evidence>
<dbReference type="Bgee" id="ENSOCUG00000023348">
    <property type="expression patterns" value="Expressed in testis and 3 other cell types or tissues"/>
</dbReference>
<evidence type="ECO:0000313" key="1">
    <source>
        <dbReference type="Ensembl" id="ENSOCUP00000046766.1"/>
    </source>
</evidence>
<dbReference type="Ensembl" id="ENSOCUT00000029087.2">
    <property type="protein sequence ID" value="ENSOCUP00000046766.1"/>
    <property type="gene ID" value="ENSOCUG00000023348.2"/>
</dbReference>
<reference evidence="1" key="2">
    <citation type="submission" date="2025-08" db="UniProtKB">
        <authorList>
            <consortium name="Ensembl"/>
        </authorList>
    </citation>
    <scope>IDENTIFICATION</scope>
    <source>
        <strain evidence="1">Thorbecke</strain>
    </source>
</reference>
<protein>
    <submittedName>
        <fullName evidence="1">Uncharacterized protein</fullName>
    </submittedName>
</protein>
<reference evidence="1 2" key="1">
    <citation type="journal article" date="2011" name="Nature">
        <title>A high-resolution map of human evolutionary constraint using 29 mammals.</title>
        <authorList>
            <person name="Lindblad-Toh K."/>
            <person name="Garber M."/>
            <person name="Zuk O."/>
            <person name="Lin M.F."/>
            <person name="Parker B.J."/>
            <person name="Washietl S."/>
            <person name="Kheradpour P."/>
            <person name="Ernst J."/>
            <person name="Jordan G."/>
            <person name="Mauceli E."/>
            <person name="Ward L.D."/>
            <person name="Lowe C.B."/>
            <person name="Holloway A.K."/>
            <person name="Clamp M."/>
            <person name="Gnerre S."/>
            <person name="Alfoldi J."/>
            <person name="Beal K."/>
            <person name="Chang J."/>
            <person name="Clawson H."/>
            <person name="Cuff J."/>
            <person name="Di Palma F."/>
            <person name="Fitzgerald S."/>
            <person name="Flicek P."/>
            <person name="Guttman M."/>
            <person name="Hubisz M.J."/>
            <person name="Jaffe D.B."/>
            <person name="Jungreis I."/>
            <person name="Kent W.J."/>
            <person name="Kostka D."/>
            <person name="Lara M."/>
            <person name="Martins A.L."/>
            <person name="Massingham T."/>
            <person name="Moltke I."/>
            <person name="Raney B.J."/>
            <person name="Rasmussen M.D."/>
            <person name="Robinson J."/>
            <person name="Stark A."/>
            <person name="Vilella A.J."/>
            <person name="Wen J."/>
            <person name="Xie X."/>
            <person name="Zody M.C."/>
            <person name="Baldwin J."/>
            <person name="Bloom T."/>
            <person name="Chin C.W."/>
            <person name="Heiman D."/>
            <person name="Nicol R."/>
            <person name="Nusbaum C."/>
            <person name="Young S."/>
            <person name="Wilkinson J."/>
            <person name="Worley K.C."/>
            <person name="Kovar C.L."/>
            <person name="Muzny D.M."/>
            <person name="Gibbs R.A."/>
            <person name="Cree A."/>
            <person name="Dihn H.H."/>
            <person name="Fowler G."/>
            <person name="Jhangiani S."/>
            <person name="Joshi V."/>
            <person name="Lee S."/>
            <person name="Lewis L.R."/>
            <person name="Nazareth L.V."/>
            <person name="Okwuonu G."/>
            <person name="Santibanez J."/>
            <person name="Warren W.C."/>
            <person name="Mardis E.R."/>
            <person name="Weinstock G.M."/>
            <person name="Wilson R.K."/>
            <person name="Delehaunty K."/>
            <person name="Dooling D."/>
            <person name="Fronik C."/>
            <person name="Fulton L."/>
            <person name="Fulton B."/>
            <person name="Graves T."/>
            <person name="Minx P."/>
            <person name="Sodergren E."/>
            <person name="Birney E."/>
            <person name="Margulies E.H."/>
            <person name="Herrero J."/>
            <person name="Green E.D."/>
            <person name="Haussler D."/>
            <person name="Siepel A."/>
            <person name="Goldman N."/>
            <person name="Pollard K.S."/>
            <person name="Pedersen J.S."/>
            <person name="Lander E.S."/>
            <person name="Kellis M."/>
        </authorList>
    </citation>
    <scope>NUCLEOTIDE SEQUENCE [LARGE SCALE GENOMIC DNA]</scope>
    <source>
        <strain evidence="2">Thorbecke</strain>
    </source>
</reference>
<accession>A0A5F9DLW6</accession>
<organism evidence="1 2">
    <name type="scientific">Oryctolagus cuniculus</name>
    <name type="common">Rabbit</name>
    <dbReference type="NCBI Taxonomy" id="9986"/>
    <lineage>
        <taxon>Eukaryota</taxon>
        <taxon>Metazoa</taxon>
        <taxon>Chordata</taxon>
        <taxon>Craniata</taxon>
        <taxon>Vertebrata</taxon>
        <taxon>Euteleostomi</taxon>
        <taxon>Mammalia</taxon>
        <taxon>Eutheria</taxon>
        <taxon>Euarchontoglires</taxon>
        <taxon>Glires</taxon>
        <taxon>Lagomorpha</taxon>
        <taxon>Leporidae</taxon>
        <taxon>Oryctolagus</taxon>
    </lineage>
</organism>
<sequence length="97" mass="11241">MKQPQIIALMGLNKELSDLLDFSMMFLLPVASGKGWPVSLASAQFRGAVSTCSSFLIVPSHPQYNKNNFFRFIYLKNRVTERQRKREREKFHPLIHS</sequence>
<dbReference type="Proteomes" id="UP000001811">
    <property type="component" value="Unplaced"/>
</dbReference>
<dbReference type="GeneTree" id="ENSGT00980000202257"/>
<dbReference type="InParanoid" id="A0A5F9DLW6"/>
<keyword evidence="2" id="KW-1185">Reference proteome</keyword>
<dbReference type="STRING" id="9986.ENSOCUP00000046766"/>
<proteinExistence type="predicted"/>
<dbReference type="AlphaFoldDB" id="A0A5F9DLW6"/>
<reference evidence="1" key="3">
    <citation type="submission" date="2025-09" db="UniProtKB">
        <authorList>
            <consortium name="Ensembl"/>
        </authorList>
    </citation>
    <scope>IDENTIFICATION</scope>
    <source>
        <strain evidence="1">Thorbecke</strain>
    </source>
</reference>
<name>A0A5F9DLW6_RABIT</name>